<proteinExistence type="predicted"/>
<keyword evidence="2" id="KW-1185">Reference proteome</keyword>
<evidence type="ECO:0000313" key="2">
    <source>
        <dbReference type="Proteomes" id="UP000823749"/>
    </source>
</evidence>
<dbReference type="AlphaFoldDB" id="A0AAV6INM0"/>
<dbReference type="Proteomes" id="UP000823749">
    <property type="component" value="Chromosome 10"/>
</dbReference>
<gene>
    <name evidence="1" type="ORF">RHGRI_030579</name>
</gene>
<reference evidence="1" key="1">
    <citation type="submission" date="2020-08" db="EMBL/GenBank/DDBJ databases">
        <title>Plant Genome Project.</title>
        <authorList>
            <person name="Zhang R.-G."/>
        </authorList>
    </citation>
    <scope>NUCLEOTIDE SEQUENCE</scope>
    <source>
        <strain evidence="1">WSP0</strain>
        <tissue evidence="1">Leaf</tissue>
    </source>
</reference>
<evidence type="ECO:0000313" key="1">
    <source>
        <dbReference type="EMBL" id="KAG5530258.1"/>
    </source>
</evidence>
<comment type="caution">
    <text evidence="1">The sequence shown here is derived from an EMBL/GenBank/DDBJ whole genome shotgun (WGS) entry which is preliminary data.</text>
</comment>
<organism evidence="1 2">
    <name type="scientific">Rhododendron griersonianum</name>
    <dbReference type="NCBI Taxonomy" id="479676"/>
    <lineage>
        <taxon>Eukaryota</taxon>
        <taxon>Viridiplantae</taxon>
        <taxon>Streptophyta</taxon>
        <taxon>Embryophyta</taxon>
        <taxon>Tracheophyta</taxon>
        <taxon>Spermatophyta</taxon>
        <taxon>Magnoliopsida</taxon>
        <taxon>eudicotyledons</taxon>
        <taxon>Gunneridae</taxon>
        <taxon>Pentapetalae</taxon>
        <taxon>asterids</taxon>
        <taxon>Ericales</taxon>
        <taxon>Ericaceae</taxon>
        <taxon>Ericoideae</taxon>
        <taxon>Rhodoreae</taxon>
        <taxon>Rhododendron</taxon>
    </lineage>
</organism>
<sequence>MARALGAWGEFTAAREAVHIHVPPSYRPPQLPNSGRPPLLERSRSTAMLPGRTLLTKVGGALSSGTLEDVYLMVGDFVSLLIRLSLQRPLFLEKHASLPKP</sequence>
<name>A0AAV6INM0_9ERIC</name>
<accession>A0AAV6INM0</accession>
<protein>
    <submittedName>
        <fullName evidence="1">Uncharacterized protein</fullName>
    </submittedName>
</protein>
<dbReference type="EMBL" id="JACTNZ010000010">
    <property type="protein sequence ID" value="KAG5530258.1"/>
    <property type="molecule type" value="Genomic_DNA"/>
</dbReference>